<dbReference type="InterPro" id="IPR042090">
    <property type="entry name" value="CCA_tRNA_nucleotrans_2"/>
</dbReference>
<dbReference type="Gene3D" id="1.10.1410.30">
    <property type="entry name" value="CCA tRNA nucleotidyltransferase, domain 2"/>
    <property type="match status" value="1"/>
</dbReference>
<dbReference type="GO" id="GO:0004810">
    <property type="term" value="F:CCA tRNA nucleotidyltransferase activity"/>
    <property type="evidence" value="ECO:0007669"/>
    <property type="project" value="InterPro"/>
</dbReference>
<protein>
    <recommendedName>
        <fullName evidence="1">tRNA nucleotidyltransferase substrate binding domain-containing protein</fullName>
    </recommendedName>
</protein>
<proteinExistence type="predicted"/>
<dbReference type="InterPro" id="IPR008229">
    <property type="entry name" value="CCA-adding_arc"/>
</dbReference>
<dbReference type="InterPro" id="IPR015329">
    <property type="entry name" value="tRNA_NucTransf2"/>
</dbReference>
<dbReference type="EMBL" id="BARV01040184">
    <property type="protein sequence ID" value="GAI51570.1"/>
    <property type="molecule type" value="Genomic_DNA"/>
</dbReference>
<dbReference type="GO" id="GO:0003723">
    <property type="term" value="F:RNA binding"/>
    <property type="evidence" value="ECO:0007669"/>
    <property type="project" value="InterPro"/>
</dbReference>
<dbReference type="AlphaFoldDB" id="X1QKN9"/>
<dbReference type="SUPFAM" id="SSF81631">
    <property type="entry name" value="PAP/OAS1 substrate-binding domain"/>
    <property type="match status" value="1"/>
</dbReference>
<feature type="domain" description="tRNA nucleotidyltransferase substrate binding" evidence="1">
    <location>
        <begin position="37"/>
        <end position="80"/>
    </location>
</feature>
<dbReference type="Pfam" id="PF09249">
    <property type="entry name" value="tRNA_NucTransf2"/>
    <property type="match status" value="1"/>
</dbReference>
<reference evidence="2" key="1">
    <citation type="journal article" date="2014" name="Front. Microbiol.">
        <title>High frequency of phylogenetically diverse reductive dehalogenase-homologous genes in deep subseafloor sedimentary metagenomes.</title>
        <authorList>
            <person name="Kawai M."/>
            <person name="Futagami T."/>
            <person name="Toyoda A."/>
            <person name="Takaki Y."/>
            <person name="Nishi S."/>
            <person name="Hori S."/>
            <person name="Arai W."/>
            <person name="Tsubouchi T."/>
            <person name="Morono Y."/>
            <person name="Uchiyama I."/>
            <person name="Ito T."/>
            <person name="Fujiyama A."/>
            <person name="Inagaki F."/>
            <person name="Takami H."/>
        </authorList>
    </citation>
    <scope>NUCLEOTIDE SEQUENCE</scope>
    <source>
        <strain evidence="2">Expedition CK06-06</strain>
    </source>
</reference>
<evidence type="ECO:0000259" key="1">
    <source>
        <dbReference type="Pfam" id="PF09249"/>
    </source>
</evidence>
<organism evidence="2">
    <name type="scientific">marine sediment metagenome</name>
    <dbReference type="NCBI Taxonomy" id="412755"/>
    <lineage>
        <taxon>unclassified sequences</taxon>
        <taxon>metagenomes</taxon>
        <taxon>ecological metagenomes</taxon>
    </lineage>
</organism>
<sequence length="93" mass="10988">FDLDEERIKQEGPITAVDRSPWHGRFVRENLSKDQKNDVRLLKQFFKSNHSYGDKSSVGKVGFIGYSSELLIYYFGNINNFKVIWDFTFNEIF</sequence>
<dbReference type="GO" id="GO:0001680">
    <property type="term" value="P:tRNA 3'-terminal CCA addition"/>
    <property type="evidence" value="ECO:0007669"/>
    <property type="project" value="InterPro"/>
</dbReference>
<comment type="caution">
    <text evidence="2">The sequence shown here is derived from an EMBL/GenBank/DDBJ whole genome shotgun (WGS) entry which is preliminary data.</text>
</comment>
<feature type="non-terminal residue" evidence="2">
    <location>
        <position position="1"/>
    </location>
</feature>
<dbReference type="PANTHER" id="PTHR39643">
    <property type="entry name" value="CCA-ADDING ENZYME"/>
    <property type="match status" value="1"/>
</dbReference>
<gene>
    <name evidence="2" type="ORF">S06H3_61315</name>
</gene>
<name>X1QKN9_9ZZZZ</name>
<evidence type="ECO:0000313" key="2">
    <source>
        <dbReference type="EMBL" id="GAI51570.1"/>
    </source>
</evidence>
<dbReference type="PANTHER" id="PTHR39643:SF1">
    <property type="entry name" value="CCA-ADDING ENZYME"/>
    <property type="match status" value="1"/>
</dbReference>
<accession>X1QKN9</accession>